<accession>A0A7W3P5C2</accession>
<comment type="caution">
    <text evidence="3">The sequence shown here is derived from an EMBL/GenBank/DDBJ whole genome shotgun (WGS) entry which is preliminary data.</text>
</comment>
<name>A0A7W3P5C2_9ACTN</name>
<protein>
    <submittedName>
        <fullName evidence="3">Putative alkaline shock family protein YloU</fullName>
    </submittedName>
</protein>
<dbReference type="PANTHER" id="PTHR34297">
    <property type="entry name" value="HYPOTHETICAL CYTOSOLIC PROTEIN-RELATED"/>
    <property type="match status" value="1"/>
</dbReference>
<keyword evidence="4" id="KW-1185">Reference proteome</keyword>
<dbReference type="RefSeq" id="WP_182559372.1">
    <property type="nucleotide sequence ID" value="NZ_JACGWT010000002.1"/>
</dbReference>
<dbReference type="InterPro" id="IPR005531">
    <property type="entry name" value="Asp23"/>
</dbReference>
<feature type="region of interest" description="Disordered" evidence="2">
    <location>
        <begin position="1"/>
        <end position="20"/>
    </location>
</feature>
<dbReference type="EMBL" id="JACGWT010000002">
    <property type="protein sequence ID" value="MBA8793814.1"/>
    <property type="molecule type" value="Genomic_DNA"/>
</dbReference>
<gene>
    <name evidence="3" type="ORF">FHX74_001419</name>
</gene>
<evidence type="ECO:0000313" key="3">
    <source>
        <dbReference type="EMBL" id="MBA8793814.1"/>
    </source>
</evidence>
<evidence type="ECO:0000256" key="1">
    <source>
        <dbReference type="ARBA" id="ARBA00005721"/>
    </source>
</evidence>
<dbReference type="AlphaFoldDB" id="A0A7W3P5C2"/>
<sequence>MTDANSVDTAWDGSAQPEYEQPEYDELHTEYGDTVIADTVVRKLAVLAAEAVPGVHALGSAAGRALHQITDRVGAQPPVGNGVSLRRSDHEVSIALDVVVEAGVPIPQVAETLRTSVAEAISYGTGLEVAGVDVAVSDLHLPEEPPRN</sequence>
<evidence type="ECO:0000256" key="2">
    <source>
        <dbReference type="SAM" id="MobiDB-lite"/>
    </source>
</evidence>
<comment type="similarity">
    <text evidence="1">Belongs to the asp23 family.</text>
</comment>
<dbReference type="PANTHER" id="PTHR34297:SF3">
    <property type="entry name" value="ALKALINE SHOCK PROTEIN 23"/>
    <property type="match status" value="1"/>
</dbReference>
<evidence type="ECO:0000313" key="4">
    <source>
        <dbReference type="Proteomes" id="UP000523079"/>
    </source>
</evidence>
<proteinExistence type="inferred from homology"/>
<dbReference type="Proteomes" id="UP000523079">
    <property type="component" value="Unassembled WGS sequence"/>
</dbReference>
<dbReference type="Pfam" id="PF03780">
    <property type="entry name" value="Asp23"/>
    <property type="match status" value="1"/>
</dbReference>
<organism evidence="3 4">
    <name type="scientific">Microlunatus kandeliicorticis</name>
    <dbReference type="NCBI Taxonomy" id="1759536"/>
    <lineage>
        <taxon>Bacteria</taxon>
        <taxon>Bacillati</taxon>
        <taxon>Actinomycetota</taxon>
        <taxon>Actinomycetes</taxon>
        <taxon>Propionibacteriales</taxon>
        <taxon>Propionibacteriaceae</taxon>
        <taxon>Microlunatus</taxon>
    </lineage>
</organism>
<reference evidence="3 4" key="1">
    <citation type="submission" date="2020-07" db="EMBL/GenBank/DDBJ databases">
        <title>Sequencing the genomes of 1000 actinobacteria strains.</title>
        <authorList>
            <person name="Klenk H.-P."/>
        </authorList>
    </citation>
    <scope>NUCLEOTIDE SEQUENCE [LARGE SCALE GENOMIC DNA]</scope>
    <source>
        <strain evidence="3 4">DSM 100723</strain>
    </source>
</reference>